<evidence type="ECO:0000259" key="1">
    <source>
        <dbReference type="Pfam" id="PF00155"/>
    </source>
</evidence>
<dbReference type="InterPro" id="IPR015424">
    <property type="entry name" value="PyrdxlP-dep_Trfase"/>
</dbReference>
<dbReference type="Gene3D" id="3.90.1150.10">
    <property type="entry name" value="Aspartate Aminotransferase, domain 1"/>
    <property type="match status" value="1"/>
</dbReference>
<dbReference type="InterPro" id="IPR015421">
    <property type="entry name" value="PyrdxlP-dep_Trfase_major"/>
</dbReference>
<dbReference type="SUPFAM" id="SSF53383">
    <property type="entry name" value="PLP-dependent transferases"/>
    <property type="match status" value="1"/>
</dbReference>
<protein>
    <submittedName>
        <fullName evidence="2">Aminotransferase</fullName>
    </submittedName>
</protein>
<dbReference type="GO" id="GO:0047536">
    <property type="term" value="F:2-aminoadipate transaminase activity"/>
    <property type="evidence" value="ECO:0007669"/>
    <property type="project" value="TreeGrafter"/>
</dbReference>
<dbReference type="PANTHER" id="PTHR42858">
    <property type="entry name" value="AMINOTRANSFERASE"/>
    <property type="match status" value="1"/>
</dbReference>
<dbReference type="Pfam" id="PF00155">
    <property type="entry name" value="Aminotran_1_2"/>
    <property type="match status" value="1"/>
</dbReference>
<dbReference type="eggNOG" id="COG1167">
    <property type="taxonomic scope" value="Bacteria"/>
</dbReference>
<dbReference type="InterPro" id="IPR015422">
    <property type="entry name" value="PyrdxlP-dep_Trfase_small"/>
</dbReference>
<dbReference type="OrthoDB" id="9804020at2"/>
<dbReference type="RefSeq" id="WP_006205489.1">
    <property type="nucleotide sequence ID" value="NZ_AGSN01000199.1"/>
</dbReference>
<keyword evidence="3" id="KW-1185">Reference proteome</keyword>
<proteinExistence type="predicted"/>
<dbReference type="Gene3D" id="3.40.640.10">
    <property type="entry name" value="Type I PLP-dependent aspartate aminotransferase-like (Major domain)"/>
    <property type="match status" value="1"/>
</dbReference>
<dbReference type="GO" id="GO:0030170">
    <property type="term" value="F:pyridoxal phosphate binding"/>
    <property type="evidence" value="ECO:0007669"/>
    <property type="project" value="InterPro"/>
</dbReference>
<dbReference type="AlphaFoldDB" id="G6YIA5"/>
<evidence type="ECO:0000313" key="2">
    <source>
        <dbReference type="EMBL" id="EHH06286.1"/>
    </source>
</evidence>
<gene>
    <name evidence="2" type="ORF">MEA186_28627</name>
</gene>
<keyword evidence="2" id="KW-0808">Transferase</keyword>
<reference evidence="2 3" key="1">
    <citation type="journal article" date="2012" name="J. Bacteriol.">
        <title>Draft Genome Sequence of Plant Growth-Promoting Rhizobium Mesorhizobium amorphae, Isolated from Zinc-Lead Mine Tailings.</title>
        <authorList>
            <person name="Hao X."/>
            <person name="Lin Y."/>
            <person name="Johnstone L."/>
            <person name="Baltrus D.A."/>
            <person name="Miller S.J."/>
            <person name="Wei G."/>
            <person name="Rensing C."/>
        </authorList>
    </citation>
    <scope>NUCLEOTIDE SEQUENCE [LARGE SCALE GENOMIC DNA]</scope>
    <source>
        <strain evidence="2 3">CCNWGS0123</strain>
    </source>
</reference>
<feature type="domain" description="Aminotransferase class I/classII large" evidence="1">
    <location>
        <begin position="50"/>
        <end position="365"/>
    </location>
</feature>
<dbReference type="PANTHER" id="PTHR42858:SF1">
    <property type="entry name" value="LD15494P"/>
    <property type="match status" value="1"/>
</dbReference>
<name>G6YIA5_9HYPH</name>
<accession>G6YIA5</accession>
<dbReference type="Proteomes" id="UP000002949">
    <property type="component" value="Unassembled WGS sequence"/>
</dbReference>
<dbReference type="KEGG" id="mamo:A6B35_30650"/>
<dbReference type="InterPro" id="IPR004839">
    <property type="entry name" value="Aminotransferase_I/II_large"/>
</dbReference>
<organism evidence="2 3">
    <name type="scientific">Mesorhizobium amorphae CCNWGS0123</name>
    <dbReference type="NCBI Taxonomy" id="1082933"/>
    <lineage>
        <taxon>Bacteria</taxon>
        <taxon>Pseudomonadati</taxon>
        <taxon>Pseudomonadota</taxon>
        <taxon>Alphaproteobacteria</taxon>
        <taxon>Hyphomicrobiales</taxon>
        <taxon>Phyllobacteriaceae</taxon>
        <taxon>Mesorhizobium</taxon>
    </lineage>
</organism>
<dbReference type="PATRIC" id="fig|1082933.3.peg.5568"/>
<sequence>MSIRSRISTAYSAFDYSSTKQSINFAYGLPDPKMFEKLRWPEAISTHTGVSFSDLLQYTDGSGLPQLREKLAHQHAVARDNVLITNGASQALQLIADAVLDPGDVVLTEDPSYLGALRIFSIAGATMVQLGMDKDGVDLGQLEEALRTTGRVRLFYTAPVFHNPTGRRFSVHRMGQVATLLARYGVLMVQDLVYADLPYDDPQPAIIASGEHVINVYSISKIAGPGLRVGWVVAEAQMIAQLTRLKCDGGVSPVASNVALALLGTPELKVHIAGLRQHYRHKRDSMHALLQNCTFCEPSYEVPLGGFSFWVRLAGAVAPAALLESVRQKYDVHLVEGYRHGPTSRQHVRLCFSYMPMEKVQSGLRDIEAAYKGLL</sequence>
<evidence type="ECO:0000313" key="3">
    <source>
        <dbReference type="Proteomes" id="UP000002949"/>
    </source>
</evidence>
<dbReference type="CDD" id="cd00609">
    <property type="entry name" value="AAT_like"/>
    <property type="match status" value="1"/>
</dbReference>
<dbReference type="EMBL" id="AGSN01000199">
    <property type="protein sequence ID" value="EHH06286.1"/>
    <property type="molecule type" value="Genomic_DNA"/>
</dbReference>
<keyword evidence="2" id="KW-0032">Aminotransferase</keyword>